<comment type="caution">
    <text evidence="1">The sequence shown here is derived from an EMBL/GenBank/DDBJ whole genome shotgun (WGS) entry which is preliminary data.</text>
</comment>
<reference evidence="1" key="1">
    <citation type="journal article" date="2015" name="Nature">
        <title>Complex archaea that bridge the gap between prokaryotes and eukaryotes.</title>
        <authorList>
            <person name="Spang A."/>
            <person name="Saw J.H."/>
            <person name="Jorgensen S.L."/>
            <person name="Zaremba-Niedzwiedzka K."/>
            <person name="Martijn J."/>
            <person name="Lind A.E."/>
            <person name="van Eijk R."/>
            <person name="Schleper C."/>
            <person name="Guy L."/>
            <person name="Ettema T.J."/>
        </authorList>
    </citation>
    <scope>NUCLEOTIDE SEQUENCE</scope>
</reference>
<name>A0A0F9EID9_9ZZZZ</name>
<dbReference type="AlphaFoldDB" id="A0A0F9EID9"/>
<evidence type="ECO:0000313" key="1">
    <source>
        <dbReference type="EMBL" id="KKL23688.1"/>
    </source>
</evidence>
<proteinExistence type="predicted"/>
<accession>A0A0F9EID9</accession>
<sequence length="80" mass="8777">MTDLLLPAENMVLTVARAQVERGATPTLSISAVLVMALDRLIDEIPDGDLYAPVDCHIHEVGDNIYCVDGDMRKVERITP</sequence>
<dbReference type="EMBL" id="LAZR01036883">
    <property type="protein sequence ID" value="KKL23688.1"/>
    <property type="molecule type" value="Genomic_DNA"/>
</dbReference>
<gene>
    <name evidence="1" type="ORF">LCGC14_2422890</name>
</gene>
<protein>
    <submittedName>
        <fullName evidence="1">Uncharacterized protein</fullName>
    </submittedName>
</protein>
<organism evidence="1">
    <name type="scientific">marine sediment metagenome</name>
    <dbReference type="NCBI Taxonomy" id="412755"/>
    <lineage>
        <taxon>unclassified sequences</taxon>
        <taxon>metagenomes</taxon>
        <taxon>ecological metagenomes</taxon>
    </lineage>
</organism>